<feature type="chain" id="PRO_5032991152" evidence="1">
    <location>
        <begin position="21"/>
        <end position="284"/>
    </location>
</feature>
<sequence>MMKLLVYIAVLFLALVSAYGGSHRRSGGRGFLFQLVIDWSHSSGDNNEHSWRFDFCENETVAQSFLNQSRQLISDLQSNGSYGQALQKRAQFISYIQNDTNSELLSSNCTEYFCGLQGARELDKQALEQQKQNDQTLFLALVSAYGGSHRRSGGRGFLFQLVIDWSHSSGDNNEHSWKFDFCENETVAQSFLNQSRQLISDLQSNGSYGQALQKRAQFISYIQNDTNAELLSSNCTEYFCGLQDARELDKQALEQQKQNDQTVENSFRQLIQSLCESMMNSGDS</sequence>
<proteinExistence type="predicted"/>
<gene>
    <name evidence="2" type="ORF">SEV965_LOCUS32048</name>
</gene>
<feature type="signal peptide" evidence="1">
    <location>
        <begin position="1"/>
        <end position="20"/>
    </location>
</feature>
<accession>A0A815MEC1</accession>
<protein>
    <submittedName>
        <fullName evidence="2">Uncharacterized protein</fullName>
    </submittedName>
</protein>
<evidence type="ECO:0000313" key="3">
    <source>
        <dbReference type="Proteomes" id="UP000663889"/>
    </source>
</evidence>
<organism evidence="2 3">
    <name type="scientific">Rotaria sordida</name>
    <dbReference type="NCBI Taxonomy" id="392033"/>
    <lineage>
        <taxon>Eukaryota</taxon>
        <taxon>Metazoa</taxon>
        <taxon>Spiralia</taxon>
        <taxon>Gnathifera</taxon>
        <taxon>Rotifera</taxon>
        <taxon>Eurotatoria</taxon>
        <taxon>Bdelloidea</taxon>
        <taxon>Philodinida</taxon>
        <taxon>Philodinidae</taxon>
        <taxon>Rotaria</taxon>
    </lineage>
</organism>
<dbReference type="Proteomes" id="UP000663889">
    <property type="component" value="Unassembled WGS sequence"/>
</dbReference>
<reference evidence="2" key="1">
    <citation type="submission" date="2021-02" db="EMBL/GenBank/DDBJ databases">
        <authorList>
            <person name="Nowell W R."/>
        </authorList>
    </citation>
    <scope>NUCLEOTIDE SEQUENCE</scope>
</reference>
<dbReference type="AlphaFoldDB" id="A0A815MEC1"/>
<keyword evidence="1" id="KW-0732">Signal</keyword>
<name>A0A815MEC1_9BILA</name>
<evidence type="ECO:0000256" key="1">
    <source>
        <dbReference type="SAM" id="SignalP"/>
    </source>
</evidence>
<comment type="caution">
    <text evidence="2">The sequence shown here is derived from an EMBL/GenBank/DDBJ whole genome shotgun (WGS) entry which is preliminary data.</text>
</comment>
<dbReference type="EMBL" id="CAJNOU010003881">
    <property type="protein sequence ID" value="CAF1415308.1"/>
    <property type="molecule type" value="Genomic_DNA"/>
</dbReference>
<evidence type="ECO:0000313" key="2">
    <source>
        <dbReference type="EMBL" id="CAF1415308.1"/>
    </source>
</evidence>